<evidence type="ECO:0000256" key="1">
    <source>
        <dbReference type="SAM" id="Coils"/>
    </source>
</evidence>
<evidence type="ECO:0000313" key="4">
    <source>
        <dbReference type="EMBL" id="WYY26273.1"/>
    </source>
</evidence>
<feature type="transmembrane region" description="Helical" evidence="3">
    <location>
        <begin position="7"/>
        <end position="30"/>
    </location>
</feature>
<dbReference type="Proteomes" id="UP001484199">
    <property type="component" value="Chromosome"/>
</dbReference>
<feature type="coiled-coil region" evidence="1">
    <location>
        <begin position="109"/>
        <end position="179"/>
    </location>
</feature>
<organism evidence="4 5">
    <name type="scientific">Ash yellows phytoplasma</name>
    <dbReference type="NCBI Taxonomy" id="35780"/>
    <lineage>
        <taxon>Bacteria</taxon>
        <taxon>Bacillati</taxon>
        <taxon>Mycoplasmatota</taxon>
        <taxon>Mollicutes</taxon>
        <taxon>Acholeplasmatales</taxon>
        <taxon>Acholeplasmataceae</taxon>
        <taxon>Candidatus Phytoplasma</taxon>
        <taxon>16SrVII (Ash yellows group)</taxon>
    </lineage>
</organism>
<proteinExistence type="predicted"/>
<accession>A0ABZ2U862</accession>
<evidence type="ECO:0000256" key="2">
    <source>
        <dbReference type="SAM" id="MobiDB-lite"/>
    </source>
</evidence>
<keyword evidence="3" id="KW-0472">Membrane</keyword>
<name>A0ABZ2U862_ASHYP</name>
<reference evidence="4" key="1">
    <citation type="submission" date="2024-03" db="EMBL/GenBank/DDBJ databases">
        <title>The Complete Genome of 'Candidatus Phytoplasma fraxini' AshY1 from the Ash Yellows Group.</title>
        <authorList>
            <person name="Boehm J.W."/>
            <person name="Huettel B."/>
            <person name="Schneider B."/>
            <person name="Kube M."/>
        </authorList>
    </citation>
    <scope>NUCLEOTIDE SEQUENCE [LARGE SCALE GENOMIC DNA]</scope>
    <source>
        <strain evidence="4">AshY1</strain>
    </source>
</reference>
<evidence type="ECO:0008006" key="6">
    <source>
        <dbReference type="Google" id="ProtNLM"/>
    </source>
</evidence>
<feature type="region of interest" description="Disordered" evidence="2">
    <location>
        <begin position="46"/>
        <end position="66"/>
    </location>
</feature>
<dbReference type="RefSeq" id="WP_341266673.1">
    <property type="nucleotide sequence ID" value="NZ_CP146843.1"/>
</dbReference>
<evidence type="ECO:0000256" key="3">
    <source>
        <dbReference type="SAM" id="Phobius"/>
    </source>
</evidence>
<keyword evidence="5" id="KW-1185">Reference proteome</keyword>
<sequence>MNFFKKYWIAILIIIVLVISFIIGIFEGLYETKQEPKSLSNYHEELDNDKQDNHLPRTKRELETPKPKIKITQEKYDKIKSYILSENENEVFTLRGLSQEEITAIEKARNSQKQTLKFEKEDKQNIDEEQNKCDGYNKQISELDPKKDEIEIKALNDMLSNTQKLKDSLQRDYDNSQNSYGDPLKPLNSLYEIIPSE</sequence>
<evidence type="ECO:0000313" key="5">
    <source>
        <dbReference type="Proteomes" id="UP001484199"/>
    </source>
</evidence>
<dbReference type="EMBL" id="CP146843">
    <property type="protein sequence ID" value="WYY26273.1"/>
    <property type="molecule type" value="Genomic_DNA"/>
</dbReference>
<protein>
    <recommendedName>
        <fullName evidence="6">Secreted protein</fullName>
    </recommendedName>
</protein>
<keyword evidence="3" id="KW-0812">Transmembrane</keyword>
<keyword evidence="1" id="KW-0175">Coiled coil</keyword>
<keyword evidence="3" id="KW-1133">Transmembrane helix</keyword>
<gene>
    <name evidence="4" type="ORF">AshY1_01260</name>
</gene>